<accession>A0ABY0IF13</accession>
<dbReference type="Pfam" id="PF00011">
    <property type="entry name" value="HSP20"/>
    <property type="match status" value="1"/>
</dbReference>
<protein>
    <submittedName>
        <fullName evidence="5">Hsp20/alpha crystallin family protein</fullName>
    </submittedName>
</protein>
<dbReference type="CDD" id="cd06464">
    <property type="entry name" value="ACD_sHsps-like"/>
    <property type="match status" value="1"/>
</dbReference>
<comment type="caution">
    <text evidence="5">The sequence shown here is derived from an EMBL/GenBank/DDBJ whole genome shotgun (WGS) entry which is preliminary data.</text>
</comment>
<dbReference type="InterPro" id="IPR002068">
    <property type="entry name" value="A-crystallin/Hsp20_dom"/>
</dbReference>
<organism evidence="5 6">
    <name type="scientific">Halobacteriovorax vibrionivorans</name>
    <dbReference type="NCBI Taxonomy" id="2152716"/>
    <lineage>
        <taxon>Bacteria</taxon>
        <taxon>Pseudomonadati</taxon>
        <taxon>Bdellovibrionota</taxon>
        <taxon>Bacteriovoracia</taxon>
        <taxon>Bacteriovoracales</taxon>
        <taxon>Halobacteriovoraceae</taxon>
        <taxon>Halobacteriovorax</taxon>
    </lineage>
</organism>
<dbReference type="PROSITE" id="PS01031">
    <property type="entry name" value="SHSP"/>
    <property type="match status" value="1"/>
</dbReference>
<evidence type="ECO:0000313" key="5">
    <source>
        <dbReference type="EMBL" id="RZF21535.1"/>
    </source>
</evidence>
<keyword evidence="6" id="KW-1185">Reference proteome</keyword>
<feature type="domain" description="SHSP" evidence="4">
    <location>
        <begin position="42"/>
        <end position="149"/>
    </location>
</feature>
<sequence length="165" mass="18340">MMRRSIIPRRNSNLASSFFSGDSIDSDFREMINGLEDIWQGRGLSSESAGFGEMKETDNAYLLSVDMPGVKKEDLNIQVDNGLVTIEATRKTLFENGGGETRRISRSITVPQTINRDEVQAQMQDGILYLALPKSAENKSKRINVSDANESFVKLFADSSDKSSH</sequence>
<dbReference type="PANTHER" id="PTHR46733:SF4">
    <property type="entry name" value="HEAT SHOCK PROTEIN 21, CHLOROPLASTIC"/>
    <property type="match status" value="1"/>
</dbReference>
<dbReference type="RefSeq" id="WP_115361015.1">
    <property type="nucleotide sequence ID" value="NZ_QDKL01000002.1"/>
</dbReference>
<dbReference type="Proteomes" id="UP000443582">
    <property type="component" value="Unassembled WGS sequence"/>
</dbReference>
<evidence type="ECO:0000256" key="2">
    <source>
        <dbReference type="PROSITE-ProRule" id="PRU00285"/>
    </source>
</evidence>
<evidence type="ECO:0000256" key="3">
    <source>
        <dbReference type="RuleBase" id="RU003616"/>
    </source>
</evidence>
<dbReference type="PANTHER" id="PTHR46733">
    <property type="entry name" value="26.5 KDA HEAT SHOCK PROTEIN, MITOCHONDRIAL"/>
    <property type="match status" value="1"/>
</dbReference>
<evidence type="ECO:0000259" key="4">
    <source>
        <dbReference type="PROSITE" id="PS01031"/>
    </source>
</evidence>
<evidence type="ECO:0000256" key="1">
    <source>
        <dbReference type="ARBA" id="ARBA00023016"/>
    </source>
</evidence>
<dbReference type="SUPFAM" id="SSF49764">
    <property type="entry name" value="HSP20-like chaperones"/>
    <property type="match status" value="1"/>
</dbReference>
<dbReference type="InterPro" id="IPR008978">
    <property type="entry name" value="HSP20-like_chaperone"/>
</dbReference>
<gene>
    <name evidence="5" type="ORF">DAY19_07555</name>
</gene>
<evidence type="ECO:0000313" key="6">
    <source>
        <dbReference type="Proteomes" id="UP000443582"/>
    </source>
</evidence>
<keyword evidence="1" id="KW-0346">Stress response</keyword>
<reference evidence="6" key="1">
    <citation type="journal article" date="2019" name="Int. J. Syst. Evol. Microbiol.">
        <title>Halobacteriovorax valvorus sp. nov., a novel prokaryotic predator isolated from coastal seawater of China.</title>
        <authorList>
            <person name="Chen M.-X."/>
        </authorList>
    </citation>
    <scope>NUCLEOTIDE SEQUENCE [LARGE SCALE GENOMIC DNA]</scope>
    <source>
        <strain evidence="6">BL9</strain>
    </source>
</reference>
<proteinExistence type="inferred from homology"/>
<dbReference type="InterPro" id="IPR044587">
    <property type="entry name" value="HSP21-like"/>
</dbReference>
<comment type="similarity">
    <text evidence="2 3">Belongs to the small heat shock protein (HSP20) family.</text>
</comment>
<dbReference type="EMBL" id="QDKL01000002">
    <property type="protein sequence ID" value="RZF21535.1"/>
    <property type="molecule type" value="Genomic_DNA"/>
</dbReference>
<name>A0ABY0IF13_9BACT</name>
<dbReference type="Gene3D" id="2.60.40.790">
    <property type="match status" value="1"/>
</dbReference>